<dbReference type="AlphaFoldDB" id="A0A2Z7C4A0"/>
<evidence type="ECO:0000313" key="3">
    <source>
        <dbReference type="Proteomes" id="UP000250235"/>
    </source>
</evidence>
<name>A0A2Z7C4A0_9LAMI</name>
<evidence type="ECO:0000313" key="2">
    <source>
        <dbReference type="EMBL" id="KZV39065.1"/>
    </source>
</evidence>
<sequence length="110" mass="12163">MLYENQRLAGIISSWTRSSASLHKLHGATKPSDDRTGLGYNSDEGSTTDTSSIPRLKKTKFKTMNFVKSSATQPIEAQYGEDMIVAKPSIWKSRFCGLGYSDPEKSRRAG</sequence>
<dbReference type="EMBL" id="KV001338">
    <property type="protein sequence ID" value="KZV39065.1"/>
    <property type="molecule type" value="Genomic_DNA"/>
</dbReference>
<feature type="compositionally biased region" description="Polar residues" evidence="1">
    <location>
        <begin position="43"/>
        <end position="53"/>
    </location>
</feature>
<feature type="region of interest" description="Disordered" evidence="1">
    <location>
        <begin position="25"/>
        <end position="54"/>
    </location>
</feature>
<keyword evidence="3" id="KW-1185">Reference proteome</keyword>
<proteinExistence type="predicted"/>
<evidence type="ECO:0000256" key="1">
    <source>
        <dbReference type="SAM" id="MobiDB-lite"/>
    </source>
</evidence>
<gene>
    <name evidence="2" type="ORF">F511_35459</name>
</gene>
<protein>
    <submittedName>
        <fullName evidence="2">Uncharacterized protein</fullName>
    </submittedName>
</protein>
<organism evidence="2 3">
    <name type="scientific">Dorcoceras hygrometricum</name>
    <dbReference type="NCBI Taxonomy" id="472368"/>
    <lineage>
        <taxon>Eukaryota</taxon>
        <taxon>Viridiplantae</taxon>
        <taxon>Streptophyta</taxon>
        <taxon>Embryophyta</taxon>
        <taxon>Tracheophyta</taxon>
        <taxon>Spermatophyta</taxon>
        <taxon>Magnoliopsida</taxon>
        <taxon>eudicotyledons</taxon>
        <taxon>Gunneridae</taxon>
        <taxon>Pentapetalae</taxon>
        <taxon>asterids</taxon>
        <taxon>lamiids</taxon>
        <taxon>Lamiales</taxon>
        <taxon>Gesneriaceae</taxon>
        <taxon>Didymocarpoideae</taxon>
        <taxon>Trichosporeae</taxon>
        <taxon>Loxocarpinae</taxon>
        <taxon>Dorcoceras</taxon>
    </lineage>
</organism>
<reference evidence="2 3" key="1">
    <citation type="journal article" date="2015" name="Proc. Natl. Acad. Sci. U.S.A.">
        <title>The resurrection genome of Boea hygrometrica: A blueprint for survival of dehydration.</title>
        <authorList>
            <person name="Xiao L."/>
            <person name="Yang G."/>
            <person name="Zhang L."/>
            <person name="Yang X."/>
            <person name="Zhao S."/>
            <person name="Ji Z."/>
            <person name="Zhou Q."/>
            <person name="Hu M."/>
            <person name="Wang Y."/>
            <person name="Chen M."/>
            <person name="Xu Y."/>
            <person name="Jin H."/>
            <person name="Xiao X."/>
            <person name="Hu G."/>
            <person name="Bao F."/>
            <person name="Hu Y."/>
            <person name="Wan P."/>
            <person name="Li L."/>
            <person name="Deng X."/>
            <person name="Kuang T."/>
            <person name="Xiang C."/>
            <person name="Zhu J.K."/>
            <person name="Oliver M.J."/>
            <person name="He Y."/>
        </authorList>
    </citation>
    <scope>NUCLEOTIDE SEQUENCE [LARGE SCALE GENOMIC DNA]</scope>
    <source>
        <strain evidence="3">cv. XS01</strain>
    </source>
</reference>
<accession>A0A2Z7C4A0</accession>
<dbReference type="Proteomes" id="UP000250235">
    <property type="component" value="Unassembled WGS sequence"/>
</dbReference>